<evidence type="ECO:0000313" key="2">
    <source>
        <dbReference type="Proteomes" id="UP000006691"/>
    </source>
</evidence>
<dbReference type="KEGG" id="siv:SSIL_1394"/>
<evidence type="ECO:0000313" key="1">
    <source>
        <dbReference type="EMBL" id="BAK15817.1"/>
    </source>
</evidence>
<protein>
    <submittedName>
        <fullName evidence="1">UDP-N-acetylglucosamine 2-epimerase</fullName>
    </submittedName>
</protein>
<proteinExistence type="predicted"/>
<gene>
    <name evidence="1" type="ordered locus">SSIL_1394</name>
</gene>
<dbReference type="Proteomes" id="UP000006691">
    <property type="component" value="Chromosome"/>
</dbReference>
<dbReference type="RefSeq" id="WP_014823270.1">
    <property type="nucleotide sequence ID" value="NC_018065.1"/>
</dbReference>
<sequence>MKQVIKILRKSDLVKLARDSILADQDYYLDSLNYARKNNDEAEIKRCERRLFEISVELKGLDMHEQLQ</sequence>
<accession>F2F2H9</accession>
<dbReference type="HOGENOM" id="CLU_2791758_0_0_9"/>
<name>F2F2H9_SOLSS</name>
<reference evidence="2" key="1">
    <citation type="submission" date="2011-04" db="EMBL/GenBank/DDBJ databases">
        <title>Genome sequence of Solibacillus silvestris StLB046.</title>
        <authorList>
            <person name="Morohoshi T."/>
            <person name="Someya N."/>
            <person name="Ikeda T."/>
        </authorList>
    </citation>
    <scope>NUCLEOTIDE SEQUENCE [LARGE SCALE GENOMIC DNA]</scope>
    <source>
        <strain evidence="2">StLB046</strain>
    </source>
</reference>
<dbReference type="AlphaFoldDB" id="F2F2H9"/>
<dbReference type="PATRIC" id="fig|1002809.3.peg.1405"/>
<keyword evidence="2" id="KW-1185">Reference proteome</keyword>
<organism evidence="1 2">
    <name type="scientific">Solibacillus silvestris (strain StLB046)</name>
    <name type="common">Bacillus silvestris</name>
    <dbReference type="NCBI Taxonomy" id="1002809"/>
    <lineage>
        <taxon>Bacteria</taxon>
        <taxon>Bacillati</taxon>
        <taxon>Bacillota</taxon>
        <taxon>Bacilli</taxon>
        <taxon>Bacillales</taxon>
        <taxon>Caryophanaceae</taxon>
        <taxon>Solibacillus</taxon>
    </lineage>
</organism>
<dbReference type="EMBL" id="AP012157">
    <property type="protein sequence ID" value="BAK15817.1"/>
    <property type="molecule type" value="Genomic_DNA"/>
</dbReference>
<reference evidence="1 2" key="2">
    <citation type="journal article" date="2012" name="J. Biosci. Bioeng.">
        <title>Complete genome sequence and characterization of the N-acylhomoserine lactone-degrading gene of the potato leaf-associated Solibacillus silvestris.</title>
        <authorList>
            <person name="Morohoshi T."/>
            <person name="Tominaga Y."/>
            <person name="Someya N."/>
            <person name="Ikeda T."/>
        </authorList>
    </citation>
    <scope>NUCLEOTIDE SEQUENCE [LARGE SCALE GENOMIC DNA]</scope>
    <source>
        <strain evidence="1 2">StLB046</strain>
    </source>
</reference>